<reference evidence="8 9" key="1">
    <citation type="submission" date="2013-03" db="EMBL/GenBank/DDBJ databases">
        <title>Draft genome sequence of Gracibacillus halophilus YIM-C55.5, a moderately halophilic and thermophilic organism from the Xiaochaidamu salt lake.</title>
        <authorList>
            <person name="Sugumar T."/>
            <person name="Polireddy D.R."/>
            <person name="Antony A."/>
            <person name="Madhava Y.R."/>
            <person name="Sivakumar N."/>
        </authorList>
    </citation>
    <scope>NUCLEOTIDE SEQUENCE [LARGE SCALE GENOMIC DNA]</scope>
    <source>
        <strain evidence="8 9">YIM-C55.5</strain>
    </source>
</reference>
<keyword evidence="9" id="KW-1185">Reference proteome</keyword>
<comment type="caution">
    <text evidence="8">The sequence shown here is derived from an EMBL/GenBank/DDBJ whole genome shotgun (WGS) entry which is preliminary data.</text>
</comment>
<dbReference type="PATRIC" id="fig|1308866.3.peg.1871"/>
<keyword evidence="3 4" id="KW-0234">DNA repair</keyword>
<dbReference type="AlphaFoldDB" id="N4WQE3"/>
<evidence type="ECO:0000313" key="9">
    <source>
        <dbReference type="Proteomes" id="UP000012283"/>
    </source>
</evidence>
<evidence type="ECO:0000259" key="6">
    <source>
        <dbReference type="SMART" id="SM00853"/>
    </source>
</evidence>
<dbReference type="Proteomes" id="UP000012283">
    <property type="component" value="Unassembled WGS sequence"/>
</dbReference>
<dbReference type="Gene3D" id="3.30.1540.20">
    <property type="entry name" value="MutL, C-terminal domain, dimerisation subdomain"/>
    <property type="match status" value="1"/>
</dbReference>
<dbReference type="InterPro" id="IPR002099">
    <property type="entry name" value="MutL/Mlh/PMS"/>
</dbReference>
<evidence type="ECO:0000256" key="3">
    <source>
        <dbReference type="ARBA" id="ARBA00023204"/>
    </source>
</evidence>
<dbReference type="GO" id="GO:0005524">
    <property type="term" value="F:ATP binding"/>
    <property type="evidence" value="ECO:0007669"/>
    <property type="project" value="InterPro"/>
</dbReference>
<dbReference type="CDD" id="cd00782">
    <property type="entry name" value="MutL_Trans"/>
    <property type="match status" value="1"/>
</dbReference>
<dbReference type="InterPro" id="IPR042121">
    <property type="entry name" value="MutL_C_regsub"/>
</dbReference>
<dbReference type="InterPro" id="IPR037198">
    <property type="entry name" value="MutL_C_sf"/>
</dbReference>
<dbReference type="GO" id="GO:0140664">
    <property type="term" value="F:ATP-dependent DNA damage sensor activity"/>
    <property type="evidence" value="ECO:0007669"/>
    <property type="project" value="InterPro"/>
</dbReference>
<dbReference type="GO" id="GO:0016887">
    <property type="term" value="F:ATP hydrolysis activity"/>
    <property type="evidence" value="ECO:0007669"/>
    <property type="project" value="InterPro"/>
</dbReference>
<dbReference type="InterPro" id="IPR014721">
    <property type="entry name" value="Ribsml_uS5_D2-typ_fold_subgr"/>
</dbReference>
<dbReference type="PANTHER" id="PTHR10073:SF12">
    <property type="entry name" value="DNA MISMATCH REPAIR PROTEIN MLH1"/>
    <property type="match status" value="1"/>
</dbReference>
<dbReference type="PROSITE" id="PS00058">
    <property type="entry name" value="DNA_MISMATCH_REPAIR_1"/>
    <property type="match status" value="1"/>
</dbReference>
<feature type="compositionally biased region" description="Basic and acidic residues" evidence="5">
    <location>
        <begin position="356"/>
        <end position="370"/>
    </location>
</feature>
<feature type="domain" description="MutL C-terminal dimerisation" evidence="6">
    <location>
        <begin position="441"/>
        <end position="583"/>
    </location>
</feature>
<protein>
    <recommendedName>
        <fullName evidence="4">DNA mismatch repair protein MutL</fullName>
    </recommendedName>
</protein>
<dbReference type="Gene3D" id="3.30.565.10">
    <property type="entry name" value="Histidine kinase-like ATPase, C-terminal domain"/>
    <property type="match status" value="1"/>
</dbReference>
<dbReference type="SUPFAM" id="SSF54211">
    <property type="entry name" value="Ribosomal protein S5 domain 2-like"/>
    <property type="match status" value="1"/>
</dbReference>
<evidence type="ECO:0000256" key="5">
    <source>
        <dbReference type="SAM" id="MobiDB-lite"/>
    </source>
</evidence>
<feature type="compositionally biased region" description="Polar residues" evidence="5">
    <location>
        <begin position="394"/>
        <end position="406"/>
    </location>
</feature>
<dbReference type="Pfam" id="PF08676">
    <property type="entry name" value="MutL_C"/>
    <property type="match status" value="1"/>
</dbReference>
<dbReference type="GO" id="GO:0030983">
    <property type="term" value="F:mismatched DNA binding"/>
    <property type="evidence" value="ECO:0007669"/>
    <property type="project" value="InterPro"/>
</dbReference>
<evidence type="ECO:0000256" key="1">
    <source>
        <dbReference type="ARBA" id="ARBA00006082"/>
    </source>
</evidence>
<dbReference type="EMBL" id="APML01000033">
    <property type="protein sequence ID" value="ENH96675.1"/>
    <property type="molecule type" value="Genomic_DNA"/>
</dbReference>
<dbReference type="NCBIfam" id="NF000950">
    <property type="entry name" value="PRK00095.1-3"/>
    <property type="match status" value="1"/>
</dbReference>
<feature type="region of interest" description="Disordered" evidence="5">
    <location>
        <begin position="333"/>
        <end position="408"/>
    </location>
</feature>
<dbReference type="CDD" id="cd16926">
    <property type="entry name" value="HATPase_MutL-MLH-PMS-like"/>
    <property type="match status" value="1"/>
</dbReference>
<dbReference type="Pfam" id="PF01119">
    <property type="entry name" value="DNA_mis_repair"/>
    <property type="match status" value="1"/>
</dbReference>
<dbReference type="RefSeq" id="WP_003468897.1">
    <property type="nucleotide sequence ID" value="NZ_APML01000033.1"/>
</dbReference>
<dbReference type="NCBIfam" id="TIGR00585">
    <property type="entry name" value="mutl"/>
    <property type="match status" value="1"/>
</dbReference>
<dbReference type="eggNOG" id="COG0323">
    <property type="taxonomic scope" value="Bacteria"/>
</dbReference>
<dbReference type="SMART" id="SM01340">
    <property type="entry name" value="DNA_mis_repair"/>
    <property type="match status" value="1"/>
</dbReference>
<dbReference type="FunFam" id="3.30.565.10:FF:000003">
    <property type="entry name" value="DNA mismatch repair endonuclease MutL"/>
    <property type="match status" value="1"/>
</dbReference>
<name>N4WQE3_9BACI</name>
<dbReference type="GO" id="GO:0006298">
    <property type="term" value="P:mismatch repair"/>
    <property type="evidence" value="ECO:0007669"/>
    <property type="project" value="UniProtKB-UniRule"/>
</dbReference>
<dbReference type="PANTHER" id="PTHR10073">
    <property type="entry name" value="DNA MISMATCH REPAIR PROTEIN MLH, PMS, MUTL"/>
    <property type="match status" value="1"/>
</dbReference>
<dbReference type="InterPro" id="IPR014762">
    <property type="entry name" value="DNA_mismatch_repair_CS"/>
</dbReference>
<gene>
    <name evidence="4 8" type="primary">mutL</name>
    <name evidence="8" type="ORF">J416_09254</name>
</gene>
<dbReference type="InterPro" id="IPR020667">
    <property type="entry name" value="DNA_mismatch_repair_MutL"/>
</dbReference>
<organism evidence="8 9">
    <name type="scientific">Gracilibacillus halophilus YIM-C55.5</name>
    <dbReference type="NCBI Taxonomy" id="1308866"/>
    <lineage>
        <taxon>Bacteria</taxon>
        <taxon>Bacillati</taxon>
        <taxon>Bacillota</taxon>
        <taxon>Bacilli</taxon>
        <taxon>Bacillales</taxon>
        <taxon>Bacillaceae</taxon>
        <taxon>Gracilibacillus</taxon>
    </lineage>
</organism>
<dbReference type="Pfam" id="PF13589">
    <property type="entry name" value="HATPase_c_3"/>
    <property type="match status" value="1"/>
</dbReference>
<dbReference type="InterPro" id="IPR020568">
    <property type="entry name" value="Ribosomal_Su5_D2-typ_SF"/>
</dbReference>
<dbReference type="HAMAP" id="MF_00149">
    <property type="entry name" value="DNA_mis_repair"/>
    <property type="match status" value="1"/>
</dbReference>
<dbReference type="Gene3D" id="3.30.1370.100">
    <property type="entry name" value="MutL, C-terminal domain, regulatory subdomain"/>
    <property type="match status" value="1"/>
</dbReference>
<dbReference type="SUPFAM" id="SSF118116">
    <property type="entry name" value="DNA mismatch repair protein MutL"/>
    <property type="match status" value="1"/>
</dbReference>
<evidence type="ECO:0000259" key="7">
    <source>
        <dbReference type="SMART" id="SM01340"/>
    </source>
</evidence>
<evidence type="ECO:0000256" key="2">
    <source>
        <dbReference type="ARBA" id="ARBA00022763"/>
    </source>
</evidence>
<dbReference type="InterPro" id="IPR036890">
    <property type="entry name" value="HATPase_C_sf"/>
</dbReference>
<feature type="domain" description="DNA mismatch repair protein S5" evidence="7">
    <location>
        <begin position="207"/>
        <end position="325"/>
    </location>
</feature>
<dbReference type="OrthoDB" id="9763467at2"/>
<comment type="function">
    <text evidence="4">This protein is involved in the repair of mismatches in DNA. It is required for dam-dependent methyl-directed DNA mismatch repair. May act as a 'molecular matchmaker', a protein that promotes the formation of a stable complex between two or more DNA-binding proteins in an ATP-dependent manner without itself being part of a final effector complex.</text>
</comment>
<feature type="compositionally biased region" description="Acidic residues" evidence="5">
    <location>
        <begin position="381"/>
        <end position="393"/>
    </location>
</feature>
<dbReference type="SMART" id="SM00853">
    <property type="entry name" value="MutL_C"/>
    <property type="match status" value="1"/>
</dbReference>
<sequence length="627" mass="71363">MDIIELPDHLSNRIAAGEVVERPASVVKELVENSIDAGSSSIRVEVTEAGLQSIKVIDDGHGIQHDQCHRAFLRHATSKIRNEDDLFHVQSLGFRGEALASIAAVSRLQLKTSTGEQAGTSITLEGGRVVNEDRSDARRGTTITVNDLFYNTPARLKYMKTVHTELGHITDIMNRVAVAHPNIRFELIHNEKQMFQTTGRGDMLQIISAIYGRKVAQQMIPVEKTTLDYNISGYIAMPEINRSSRNFITTTVNGRFVKSIALAKAITNGYHTLLPIGRQPIVIINIEMDPILIDVNVHPTKLEVRFSKEKALVEAIEDMIVHALKQQTLIPSGTNQKVSKQPSVQSSFAFDQNTAQKERTTDQSEVREPIVDQWELNEPFNEMEQETGFEDEGSQPSFSEQGTVSNNEDRFFDHDDAPIYGHDPEATHAGSQVERVPVMYPIGQHHGTYILAQNETGLYIIDQHAAQERIKYEFFRDRIGFVDREVQELLVPLTFDFTPQEALIIEEYHDEFQKVGLFFEQFGQYTYIIRSHPRWFPEGEEEEMIRQMVDQLVSTSSINVSKLREDAAILMSCKRSIKANHYLNQEDMKRLLDDLRTCEDPFTCPHGRPIIIQFSSYELEKMFKRVM</sequence>
<dbReference type="InterPro" id="IPR042120">
    <property type="entry name" value="MutL_C_dimsub"/>
</dbReference>
<dbReference type="InterPro" id="IPR013507">
    <property type="entry name" value="DNA_mismatch_S5_2-like"/>
</dbReference>
<dbReference type="GO" id="GO:0032300">
    <property type="term" value="C:mismatch repair complex"/>
    <property type="evidence" value="ECO:0007669"/>
    <property type="project" value="InterPro"/>
</dbReference>
<keyword evidence="2 4" id="KW-0227">DNA damage</keyword>
<dbReference type="InterPro" id="IPR038973">
    <property type="entry name" value="MutL/Mlh/Pms-like"/>
</dbReference>
<feature type="compositionally biased region" description="Low complexity" evidence="5">
    <location>
        <begin position="336"/>
        <end position="347"/>
    </location>
</feature>
<proteinExistence type="inferred from homology"/>
<accession>N4WQE3</accession>
<dbReference type="SUPFAM" id="SSF55874">
    <property type="entry name" value="ATPase domain of HSP90 chaperone/DNA topoisomerase II/histidine kinase"/>
    <property type="match status" value="1"/>
</dbReference>
<dbReference type="Gene3D" id="3.30.230.10">
    <property type="match status" value="1"/>
</dbReference>
<comment type="similarity">
    <text evidence="1 4">Belongs to the DNA mismatch repair MutL/HexB family.</text>
</comment>
<evidence type="ECO:0000256" key="4">
    <source>
        <dbReference type="HAMAP-Rule" id="MF_00149"/>
    </source>
</evidence>
<dbReference type="InterPro" id="IPR014790">
    <property type="entry name" value="MutL_C"/>
</dbReference>
<dbReference type="FunFam" id="3.30.1370.100:FF:000004">
    <property type="entry name" value="DNA mismatch repair endonuclease MutL"/>
    <property type="match status" value="1"/>
</dbReference>
<dbReference type="STRING" id="1308866.J416_09254"/>
<evidence type="ECO:0000313" key="8">
    <source>
        <dbReference type="EMBL" id="ENH96675.1"/>
    </source>
</evidence>